<name>A0A384ZXY8_9CAUD</name>
<keyword evidence="2" id="KW-1185">Reference proteome</keyword>
<accession>A0A384ZXY8</accession>
<protein>
    <submittedName>
        <fullName evidence="1">Uncharacterized protein</fullName>
    </submittedName>
</protein>
<proteinExistence type="predicted"/>
<evidence type="ECO:0000313" key="2">
    <source>
        <dbReference type="Proteomes" id="UP000262440"/>
    </source>
</evidence>
<gene>
    <name evidence="1" type="ORF">AD1_089</name>
</gene>
<reference evidence="1 2" key="1">
    <citation type="journal article" date="2018" name="Front. Microbiol.">
        <title>Jumbo Bacteriophages Are Represented Within an Increasing Diversity of Environmental Viruses Infecting the Emerging Phytopathogen, Dickeya solani.</title>
        <authorList>
            <person name="Day A.W."/>
            <person name="Ahn J."/>
            <person name="Salmond G.P.C."/>
        </authorList>
    </citation>
    <scope>NUCLEOTIDE SEQUENCE [LARGE SCALE GENOMIC DNA]</scope>
</reference>
<organism evidence="1 2">
    <name type="scientific">Dickeya phage vB_DsoM_AD1</name>
    <dbReference type="NCBI Taxonomy" id="2283029"/>
    <lineage>
        <taxon>Viruses</taxon>
        <taxon>Duplodnaviria</taxon>
        <taxon>Heunggongvirae</taxon>
        <taxon>Uroviricota</taxon>
        <taxon>Caudoviricetes</taxon>
        <taxon>Alexandravirus</taxon>
        <taxon>Alexandravirus AD1</taxon>
    </lineage>
</organism>
<sequence length="316" mass="35257">MLLVLPKQDDVRKYGFFFDSNQQIQFKSISELRDLIRNSRSSVASISGNTITCQPMMGVAAYNTQARLYYSKLTMVAEPPDFTSDDGVIRTLLVTGLKDGYGRKSSQMAFVDNYNSNTPFTGNTTNFAYTPFALVPKSLQGTTLPTAFLASFPDTQVTVSSASRQTGDAYMHRRRLFTSTSATTVTKSAHSWSYTFTGTNYSSWATDQTDLMAFSMGAYLEAFSDGGYWRATTPVRRNLYDSGRYVCCSNQYGNSGYAEPPQTIDKFALFIWEGTRIRAVLYTEEDFGVKTLGVGNTTSFNIQPQPEMYSTDPIRL</sequence>
<evidence type="ECO:0000313" key="1">
    <source>
        <dbReference type="EMBL" id="AXG67133.1"/>
    </source>
</evidence>
<dbReference type="Proteomes" id="UP000262440">
    <property type="component" value="Segment"/>
</dbReference>
<dbReference type="EMBL" id="MH460463">
    <property type="protein sequence ID" value="AXG67133.1"/>
    <property type="molecule type" value="Genomic_DNA"/>
</dbReference>